<gene>
    <name evidence="3" type="ORF">SAMN04488071_3340</name>
</gene>
<dbReference type="SMART" id="SM00347">
    <property type="entry name" value="HTH_MARR"/>
    <property type="match status" value="1"/>
</dbReference>
<keyword evidence="4" id="KW-1185">Reference proteome</keyword>
<dbReference type="GO" id="GO:0008080">
    <property type="term" value="F:N-acetyltransferase activity"/>
    <property type="evidence" value="ECO:0007669"/>
    <property type="project" value="InterPro"/>
</dbReference>
<dbReference type="AlphaFoldDB" id="A0A1G7E8T7"/>
<dbReference type="SUPFAM" id="SSF46785">
    <property type="entry name" value="Winged helix' DNA-binding domain"/>
    <property type="match status" value="1"/>
</dbReference>
<dbReference type="InterPro" id="IPR036388">
    <property type="entry name" value="WH-like_DNA-bd_sf"/>
</dbReference>
<dbReference type="PROSITE" id="PS51186">
    <property type="entry name" value="GNAT"/>
    <property type="match status" value="1"/>
</dbReference>
<dbReference type="RefSeq" id="WP_068301216.1">
    <property type="nucleotide sequence ID" value="NZ_DAIOMO010000002.1"/>
</dbReference>
<dbReference type="InterPro" id="IPR000835">
    <property type="entry name" value="HTH_MarR-typ"/>
</dbReference>
<dbReference type="EMBL" id="FNAK01000008">
    <property type="protein sequence ID" value="SDE60063.1"/>
    <property type="molecule type" value="Genomic_DNA"/>
</dbReference>
<evidence type="ECO:0000256" key="1">
    <source>
        <dbReference type="ARBA" id="ARBA00022679"/>
    </source>
</evidence>
<dbReference type="CDD" id="cd04301">
    <property type="entry name" value="NAT_SF"/>
    <property type="match status" value="1"/>
</dbReference>
<protein>
    <submittedName>
        <fullName evidence="3">DNA-binding transcriptional regulator, MarR family</fullName>
    </submittedName>
</protein>
<reference evidence="3 4" key="1">
    <citation type="submission" date="2016-10" db="EMBL/GenBank/DDBJ databases">
        <authorList>
            <person name="de Groot N.N."/>
        </authorList>
    </citation>
    <scope>NUCLEOTIDE SEQUENCE [LARGE SCALE GENOMIC DNA]</scope>
    <source>
        <strain evidence="3 4">CGMCC 1.9109</strain>
    </source>
</reference>
<evidence type="ECO:0000313" key="3">
    <source>
        <dbReference type="EMBL" id="SDE60063.1"/>
    </source>
</evidence>
<dbReference type="PANTHER" id="PTHR13947:SF37">
    <property type="entry name" value="LD18367P"/>
    <property type="match status" value="1"/>
</dbReference>
<dbReference type="Proteomes" id="UP000183685">
    <property type="component" value="Unassembled WGS sequence"/>
</dbReference>
<keyword evidence="1" id="KW-0808">Transferase</keyword>
<name>A0A1G7E8T7_9PROT</name>
<dbReference type="PANTHER" id="PTHR13947">
    <property type="entry name" value="GNAT FAMILY N-ACETYLTRANSFERASE"/>
    <property type="match status" value="1"/>
</dbReference>
<dbReference type="InterPro" id="IPR011991">
    <property type="entry name" value="ArsR-like_HTH"/>
</dbReference>
<evidence type="ECO:0000259" key="2">
    <source>
        <dbReference type="PROSITE" id="PS51186"/>
    </source>
</evidence>
<dbReference type="OrthoDB" id="1431064at2"/>
<dbReference type="Gene3D" id="3.40.630.30">
    <property type="match status" value="1"/>
</dbReference>
<dbReference type="Pfam" id="PF00583">
    <property type="entry name" value="Acetyltransf_1"/>
    <property type="match status" value="1"/>
</dbReference>
<dbReference type="Gene3D" id="1.10.10.10">
    <property type="entry name" value="Winged helix-like DNA-binding domain superfamily/Winged helix DNA-binding domain"/>
    <property type="match status" value="1"/>
</dbReference>
<dbReference type="STRING" id="637679.GCA_001550055_00119"/>
<evidence type="ECO:0000313" key="4">
    <source>
        <dbReference type="Proteomes" id="UP000183685"/>
    </source>
</evidence>
<dbReference type="GO" id="GO:0003700">
    <property type="term" value="F:DNA-binding transcription factor activity"/>
    <property type="evidence" value="ECO:0007669"/>
    <property type="project" value="InterPro"/>
</dbReference>
<dbReference type="Pfam" id="PF12802">
    <property type="entry name" value="MarR_2"/>
    <property type="match status" value="1"/>
</dbReference>
<proteinExistence type="predicted"/>
<accession>A0A1G7E8T7</accession>
<dbReference type="InterPro" id="IPR016181">
    <property type="entry name" value="Acyl_CoA_acyltransferase"/>
</dbReference>
<dbReference type="CDD" id="cd00090">
    <property type="entry name" value="HTH_ARSR"/>
    <property type="match status" value="1"/>
</dbReference>
<dbReference type="InterPro" id="IPR000182">
    <property type="entry name" value="GNAT_dom"/>
</dbReference>
<sequence>MSIPNEIFFELGVGTRMRRLQEQLTADADRIYEEAGLKFRVSYFYAVYALSEHGSMPIGEIARLAGFSHSAVSQTVKRMIKEGLVETTAMDDGRQKCVQLTAAGRAMVDEVRPLWRDLEAINTEAGASKLLAGIDAMEATYAEKSLYDRVKERQAARQKAAPDFELVPYDIRFKQAFYDLNAWWVEKYFKMEPIDETVLSDPEGHILAKGGEIYFTLIDGKPVGTVAMKLQSPGVYELTKLGVDPTVQQGGMGRALCEKVIERFCARGGKTLYLETNTKLAPAIRLYEKLNFKKLTPSEPSPYERANHYMEWMGGRDERAAAE</sequence>
<keyword evidence="3" id="KW-0238">DNA-binding</keyword>
<dbReference type="SUPFAM" id="SSF55729">
    <property type="entry name" value="Acyl-CoA N-acyltransferases (Nat)"/>
    <property type="match status" value="1"/>
</dbReference>
<dbReference type="InterPro" id="IPR036390">
    <property type="entry name" value="WH_DNA-bd_sf"/>
</dbReference>
<feature type="domain" description="N-acetyltransferase" evidence="2">
    <location>
        <begin position="164"/>
        <end position="315"/>
    </location>
</feature>
<organism evidence="3 4">
    <name type="scientific">Kordiimonas lacus</name>
    <dbReference type="NCBI Taxonomy" id="637679"/>
    <lineage>
        <taxon>Bacteria</taxon>
        <taxon>Pseudomonadati</taxon>
        <taxon>Pseudomonadota</taxon>
        <taxon>Alphaproteobacteria</taxon>
        <taxon>Kordiimonadales</taxon>
        <taxon>Kordiimonadaceae</taxon>
        <taxon>Kordiimonas</taxon>
    </lineage>
</organism>
<dbReference type="InterPro" id="IPR050769">
    <property type="entry name" value="NAT_camello-type"/>
</dbReference>
<dbReference type="GO" id="GO:0003677">
    <property type="term" value="F:DNA binding"/>
    <property type="evidence" value="ECO:0007669"/>
    <property type="project" value="UniProtKB-KW"/>
</dbReference>